<dbReference type="CDD" id="cd02218">
    <property type="entry name" value="cupin_PGI"/>
    <property type="match status" value="1"/>
</dbReference>
<dbReference type="InterPro" id="IPR014710">
    <property type="entry name" value="RmlC-like_jellyroll"/>
</dbReference>
<evidence type="ECO:0000256" key="5">
    <source>
        <dbReference type="ARBA" id="ARBA00023152"/>
    </source>
</evidence>
<comment type="caution">
    <text evidence="8">The sequence shown here is derived from an EMBL/GenBank/DDBJ whole genome shotgun (WGS) entry which is preliminary data.</text>
</comment>
<dbReference type="SUPFAM" id="SSF51182">
    <property type="entry name" value="RmlC-like cupins"/>
    <property type="match status" value="1"/>
</dbReference>
<comment type="pathway">
    <text evidence="1">Carbohydrate degradation; glycolysis; D-glyceraldehyde 3-phosphate and glycerone phosphate from D-glucose: step 2/4.</text>
</comment>
<keyword evidence="8" id="KW-0413">Isomerase</keyword>
<dbReference type="InterPro" id="IPR010551">
    <property type="entry name" value="G6P_isomerase_prok"/>
</dbReference>
<evidence type="ECO:0000256" key="1">
    <source>
        <dbReference type="ARBA" id="ARBA00004926"/>
    </source>
</evidence>
<keyword evidence="5" id="KW-0324">Glycolysis</keyword>
<dbReference type="UniPathway" id="UPA00109">
    <property type="reaction ID" value="UER00181"/>
</dbReference>
<dbReference type="GO" id="GO:0004347">
    <property type="term" value="F:glucose-6-phosphate isomerase activity"/>
    <property type="evidence" value="ECO:0007669"/>
    <property type="project" value="UniProtKB-EC"/>
</dbReference>
<gene>
    <name evidence="8" type="ORF">UX18_C0009G0002</name>
</gene>
<comment type="similarity">
    <text evidence="2">Belongs to the archaeal-type GPI family.</text>
</comment>
<dbReference type="Proteomes" id="UP000034909">
    <property type="component" value="Unassembled WGS sequence"/>
</dbReference>
<feature type="domain" description="Glucose-6-phosphate isomerase prokaryote" evidence="7">
    <location>
        <begin position="18"/>
        <end position="175"/>
    </location>
</feature>
<name>A0A837ILF9_9BACT</name>
<dbReference type="Pfam" id="PF06560">
    <property type="entry name" value="GPI"/>
    <property type="match status" value="1"/>
</dbReference>
<evidence type="ECO:0000313" key="8">
    <source>
        <dbReference type="EMBL" id="KKU12827.1"/>
    </source>
</evidence>
<dbReference type="EC" id="5.3.1.9" evidence="3"/>
<comment type="catalytic activity">
    <reaction evidence="6">
        <text>alpha-D-glucose 6-phosphate = beta-D-fructose 6-phosphate</text>
        <dbReference type="Rhea" id="RHEA:11816"/>
        <dbReference type="ChEBI" id="CHEBI:57634"/>
        <dbReference type="ChEBI" id="CHEBI:58225"/>
        <dbReference type="EC" id="5.3.1.9"/>
    </reaction>
</comment>
<evidence type="ECO:0000256" key="2">
    <source>
        <dbReference type="ARBA" id="ARBA00006542"/>
    </source>
</evidence>
<dbReference type="Gene3D" id="2.60.120.10">
    <property type="entry name" value="Jelly Rolls"/>
    <property type="match status" value="1"/>
</dbReference>
<dbReference type="AlphaFoldDB" id="A0A837ILF9"/>
<keyword evidence="4" id="KW-0312">Gluconeogenesis</keyword>
<protein>
    <recommendedName>
        <fullName evidence="3">glucose-6-phosphate isomerase</fullName>
        <ecNumber evidence="3">5.3.1.9</ecNumber>
    </recommendedName>
</protein>
<dbReference type="InterPro" id="IPR011051">
    <property type="entry name" value="RmlC_Cupin_sf"/>
</dbReference>
<evidence type="ECO:0000259" key="7">
    <source>
        <dbReference type="Pfam" id="PF06560"/>
    </source>
</evidence>
<evidence type="ECO:0000313" key="9">
    <source>
        <dbReference type="Proteomes" id="UP000034909"/>
    </source>
</evidence>
<organism evidence="8 9">
    <name type="scientific">Candidatus Azambacteria bacterium GW2011_GWC2_45_7b</name>
    <dbReference type="NCBI Taxonomy" id="1618621"/>
    <lineage>
        <taxon>Bacteria</taxon>
        <taxon>Candidatus Azamiibacteriota</taxon>
    </lineage>
</organism>
<evidence type="ECO:0000256" key="6">
    <source>
        <dbReference type="ARBA" id="ARBA00029321"/>
    </source>
</evidence>
<accession>A0A837ILF9</accession>
<reference evidence="8 9" key="1">
    <citation type="journal article" date="2015" name="Nature">
        <title>rRNA introns, odd ribosomes, and small enigmatic genomes across a large radiation of phyla.</title>
        <authorList>
            <person name="Brown C.T."/>
            <person name="Hug L.A."/>
            <person name="Thomas B.C."/>
            <person name="Sharon I."/>
            <person name="Castelle C.J."/>
            <person name="Singh A."/>
            <person name="Wilkins M.J."/>
            <person name="Williams K.H."/>
            <person name="Banfield J.F."/>
        </authorList>
    </citation>
    <scope>NUCLEOTIDE SEQUENCE [LARGE SCALE GENOMIC DNA]</scope>
</reference>
<evidence type="ECO:0000256" key="3">
    <source>
        <dbReference type="ARBA" id="ARBA00011952"/>
    </source>
</evidence>
<dbReference type="EMBL" id="LCLF01000009">
    <property type="protein sequence ID" value="KKU12827.1"/>
    <property type="molecule type" value="Genomic_DNA"/>
</dbReference>
<proteinExistence type="inferred from homology"/>
<sequence>MENIFKLGMKKPDISKRMAYDMKPVLMRPEEALKNETYYTVFRNLAIIGGRARYDITKIPQNKIGGEPAKTFGHYHKGIYPELYEVLDGRAYFLLQKIGSDPAGINEAYIVEASIGEKAVMPPGFGHLSINVGERDLVLANWISLVDYDYQPFSKFHGGCYYVLDTGENIEFKKNPNYKSVPEIKKLKLRDLPELGVKNDKEHPIWDLRETPEKLDWLINPEKYMDLLTIDKLYREI</sequence>
<dbReference type="GO" id="GO:0005737">
    <property type="term" value="C:cytoplasm"/>
    <property type="evidence" value="ECO:0007669"/>
    <property type="project" value="InterPro"/>
</dbReference>
<dbReference type="GO" id="GO:0006096">
    <property type="term" value="P:glycolytic process"/>
    <property type="evidence" value="ECO:0007669"/>
    <property type="project" value="UniProtKB-UniPathway"/>
</dbReference>
<evidence type="ECO:0000256" key="4">
    <source>
        <dbReference type="ARBA" id="ARBA00022432"/>
    </source>
</evidence>
<dbReference type="GO" id="GO:0006094">
    <property type="term" value="P:gluconeogenesis"/>
    <property type="evidence" value="ECO:0007669"/>
    <property type="project" value="UniProtKB-KW"/>
</dbReference>